<gene>
    <name evidence="1" type="ORF">SAMN05720606_10311</name>
</gene>
<dbReference type="EMBL" id="FMVM01000003">
    <property type="protein sequence ID" value="SCY17651.1"/>
    <property type="molecule type" value="Genomic_DNA"/>
</dbReference>
<evidence type="ECO:0000313" key="1">
    <source>
        <dbReference type="EMBL" id="SCY17651.1"/>
    </source>
</evidence>
<accession>A0A1G5DTA7</accession>
<protein>
    <submittedName>
        <fullName evidence="1">Uncharacterized protein</fullName>
    </submittedName>
</protein>
<name>A0A1G5DTA7_9BACL</name>
<proteinExistence type="predicted"/>
<keyword evidence="2" id="KW-1185">Reference proteome</keyword>
<organism evidence="1 2">
    <name type="scientific">Paenibacillus polysaccharolyticus</name>
    <dbReference type="NCBI Taxonomy" id="582692"/>
    <lineage>
        <taxon>Bacteria</taxon>
        <taxon>Bacillati</taxon>
        <taxon>Bacillota</taxon>
        <taxon>Bacilli</taxon>
        <taxon>Bacillales</taxon>
        <taxon>Paenibacillaceae</taxon>
        <taxon>Paenibacillus</taxon>
    </lineage>
</organism>
<dbReference type="Proteomes" id="UP000198538">
    <property type="component" value="Unassembled WGS sequence"/>
</dbReference>
<sequence length="41" mass="4863">MLPFQVINEGTSRQAQWLYNHYENIVTYSLLSSDWQEEGSK</sequence>
<dbReference type="RefSeq" id="WP_276326717.1">
    <property type="nucleotide sequence ID" value="NZ_FMVM01000003.1"/>
</dbReference>
<dbReference type="AlphaFoldDB" id="A0A1G5DTA7"/>
<reference evidence="2" key="1">
    <citation type="submission" date="2016-10" db="EMBL/GenBank/DDBJ databases">
        <authorList>
            <person name="Varghese N."/>
            <person name="Submissions S."/>
        </authorList>
    </citation>
    <scope>NUCLEOTIDE SEQUENCE [LARGE SCALE GENOMIC DNA]</scope>
    <source>
        <strain evidence="2">BL9</strain>
    </source>
</reference>
<evidence type="ECO:0000313" key="2">
    <source>
        <dbReference type="Proteomes" id="UP000198538"/>
    </source>
</evidence>
<dbReference type="STRING" id="582692.SAMN05720606_10311"/>